<name>A0A8D8E3I1_CULPI</name>
<organism evidence="2">
    <name type="scientific">Culex pipiens</name>
    <name type="common">House mosquito</name>
    <dbReference type="NCBI Taxonomy" id="7175"/>
    <lineage>
        <taxon>Eukaryota</taxon>
        <taxon>Metazoa</taxon>
        <taxon>Ecdysozoa</taxon>
        <taxon>Arthropoda</taxon>
        <taxon>Hexapoda</taxon>
        <taxon>Insecta</taxon>
        <taxon>Pterygota</taxon>
        <taxon>Neoptera</taxon>
        <taxon>Endopterygota</taxon>
        <taxon>Diptera</taxon>
        <taxon>Nematocera</taxon>
        <taxon>Culicoidea</taxon>
        <taxon>Culicidae</taxon>
        <taxon>Culicinae</taxon>
        <taxon>Culicini</taxon>
        <taxon>Culex</taxon>
        <taxon>Culex</taxon>
    </lineage>
</organism>
<feature type="compositionally biased region" description="Low complexity" evidence="1">
    <location>
        <begin position="71"/>
        <end position="90"/>
    </location>
</feature>
<dbReference type="AlphaFoldDB" id="A0A8D8E3I1"/>
<feature type="region of interest" description="Disordered" evidence="1">
    <location>
        <begin position="1"/>
        <end position="25"/>
    </location>
</feature>
<reference evidence="2" key="1">
    <citation type="submission" date="2021-05" db="EMBL/GenBank/DDBJ databases">
        <authorList>
            <person name="Alioto T."/>
            <person name="Alioto T."/>
            <person name="Gomez Garrido J."/>
        </authorList>
    </citation>
    <scope>NUCLEOTIDE SEQUENCE</scope>
</reference>
<dbReference type="EMBL" id="HBUE01294565">
    <property type="protein sequence ID" value="CAG6575645.1"/>
    <property type="molecule type" value="Transcribed_RNA"/>
</dbReference>
<accession>A0A8D8E3I1</accession>
<sequence length="108" mass="11854">MPRPVWCGRDQSGRRPTSARPFGGTTSRTFARITRKRDTAGSATVVSFCTTAATTSTAGRWSRRRQGRVEPTPGTIRTGTTPSTRFTRMTRSCRSSVTSAGRASWIRL</sequence>
<feature type="region of interest" description="Disordered" evidence="1">
    <location>
        <begin position="55"/>
        <end position="94"/>
    </location>
</feature>
<evidence type="ECO:0000256" key="1">
    <source>
        <dbReference type="SAM" id="MobiDB-lite"/>
    </source>
</evidence>
<dbReference type="EMBL" id="HBUE01082733">
    <property type="protein sequence ID" value="CAG6478241.1"/>
    <property type="molecule type" value="Transcribed_RNA"/>
</dbReference>
<dbReference type="EMBL" id="HBUE01188766">
    <property type="protein sequence ID" value="CAG6523970.1"/>
    <property type="molecule type" value="Transcribed_RNA"/>
</dbReference>
<protein>
    <submittedName>
        <fullName evidence="2">(northern house mosquito) hypothetical protein</fullName>
    </submittedName>
</protein>
<dbReference type="EMBL" id="HBUE01082731">
    <property type="protein sequence ID" value="CAG6478238.1"/>
    <property type="molecule type" value="Transcribed_RNA"/>
</dbReference>
<proteinExistence type="predicted"/>
<evidence type="ECO:0000313" key="2">
    <source>
        <dbReference type="EMBL" id="CAG6523970.1"/>
    </source>
</evidence>